<evidence type="ECO:0000313" key="3">
    <source>
        <dbReference type="Proteomes" id="UP001163846"/>
    </source>
</evidence>
<feature type="compositionally biased region" description="Polar residues" evidence="1">
    <location>
        <begin position="520"/>
        <end position="537"/>
    </location>
</feature>
<dbReference type="Proteomes" id="UP001163846">
    <property type="component" value="Unassembled WGS sequence"/>
</dbReference>
<comment type="caution">
    <text evidence="2">The sequence shown here is derived from an EMBL/GenBank/DDBJ whole genome shotgun (WGS) entry which is preliminary data.</text>
</comment>
<dbReference type="AlphaFoldDB" id="A0AA38P2K5"/>
<feature type="compositionally biased region" description="Low complexity" evidence="1">
    <location>
        <begin position="644"/>
        <end position="654"/>
    </location>
</feature>
<evidence type="ECO:0000256" key="1">
    <source>
        <dbReference type="SAM" id="MobiDB-lite"/>
    </source>
</evidence>
<sequence>MGDTSHASLRRILGFDDEEEQFGRSENEDDGYEKASEDENERKMVEEDVAESEQEDVQGHVKRCGRLSSRVKRELEKAQAEYEAKVASIAAEANKNVHTCWRHLNERTYTVRNVSSFNAYQAWCRVHGEYVQPDDMDVQDWNRFVAAQYCDILETKLQDEDRDDEELRRNIFADKISWYEEHHDAFIEKKKVEGKFRGTVKSMLKPLYALGIQMYCNVGAHLLGHLVITDPDADSQKKFICGELMKNWRNCGLLASRPKPSQQEIVIVEWFHAVLHMILCQLYDFYASPQERCTGSKSSGLSPGQFVKNAYKYHVRVINWPVGIPFCGVKPVEDLHAMSCTDIKKVTGPRIAQIMHKVNGGEDDDEVEKCFEVVSWDEDESKLSLEDQARVPIVSDTQGNTVVTVSYSETYQKEVKQDIELRGNKNDNNSEFYEDNDVSQPSRQQPDKATNKLKPQPSQFAARLLHKDQPNLHATPHPCPRTQVDKDQPNVCATPHPCPRTQVDKDQPNVCATPHPHLRTQVNSNSRPQPTAESANPPTLHPRARTEGNVNHRPQPIVDAVHPRPRTQLNTNHSLQPVAEAVNQPNGRPIPQPRPRAQVNIPAEQATKQPILHRAPEPRTHTQIDLRASRLPSKAPCAYPQHEAQVVPQASSSQPPHPHSRAVPQHEQQLVAHSTTSPQPPQPPRPRPRPLHPGLWEQGTEPNLLKRKRDQNLQAKDAQPVINKQALYMSGTPNAKWDSHNERLKVLLSGKVLLVSITDMSGVLAWESHTWDCPWDFDHVGQVPEVTSNPALRLLFVHCLTSIPALQQL</sequence>
<name>A0AA38P2K5_9AGAR</name>
<feature type="region of interest" description="Disordered" evidence="1">
    <location>
        <begin position="470"/>
        <end position="576"/>
    </location>
</feature>
<dbReference type="EMBL" id="MU806445">
    <property type="protein sequence ID" value="KAJ3835119.1"/>
    <property type="molecule type" value="Genomic_DNA"/>
</dbReference>
<reference evidence="2" key="1">
    <citation type="submission" date="2022-08" db="EMBL/GenBank/DDBJ databases">
        <authorList>
            <consortium name="DOE Joint Genome Institute"/>
            <person name="Min B."/>
            <person name="Riley R."/>
            <person name="Sierra-Patev S."/>
            <person name="Naranjo-Ortiz M."/>
            <person name="Looney B."/>
            <person name="Konkel Z."/>
            <person name="Slot J.C."/>
            <person name="Sakamoto Y."/>
            <person name="Steenwyk J.L."/>
            <person name="Rokas A."/>
            <person name="Carro J."/>
            <person name="Camarero S."/>
            <person name="Ferreira P."/>
            <person name="Molpeceres G."/>
            <person name="Ruiz-Duenas F.J."/>
            <person name="Serrano A."/>
            <person name="Henrissat B."/>
            <person name="Drula E."/>
            <person name="Hughes K.W."/>
            <person name="Mata J.L."/>
            <person name="Ishikawa N.K."/>
            <person name="Vargas-Isla R."/>
            <person name="Ushijima S."/>
            <person name="Smith C.A."/>
            <person name="Ahrendt S."/>
            <person name="Andreopoulos W."/>
            <person name="He G."/>
            <person name="Labutti K."/>
            <person name="Lipzen A."/>
            <person name="Ng V."/>
            <person name="Sandor L."/>
            <person name="Barry K."/>
            <person name="Martinez A.T."/>
            <person name="Xiao Y."/>
            <person name="Gibbons J.G."/>
            <person name="Terashima K."/>
            <person name="Hibbett D.S."/>
            <person name="Grigoriev I.V."/>
        </authorList>
    </citation>
    <scope>NUCLEOTIDE SEQUENCE</scope>
    <source>
        <strain evidence="2">TFB9207</strain>
    </source>
</reference>
<proteinExistence type="predicted"/>
<gene>
    <name evidence="2" type="ORF">F5878DRAFT_644591</name>
</gene>
<evidence type="ECO:0000313" key="2">
    <source>
        <dbReference type="EMBL" id="KAJ3835119.1"/>
    </source>
</evidence>
<feature type="compositionally biased region" description="Polar residues" evidence="1">
    <location>
        <begin position="666"/>
        <end position="677"/>
    </location>
</feature>
<feature type="region of interest" description="Disordered" evidence="1">
    <location>
        <begin position="1"/>
        <end position="57"/>
    </location>
</feature>
<feature type="compositionally biased region" description="Acidic residues" evidence="1">
    <location>
        <begin position="47"/>
        <end position="56"/>
    </location>
</feature>
<feature type="region of interest" description="Disordered" evidence="1">
    <location>
        <begin position="418"/>
        <end position="456"/>
    </location>
</feature>
<organism evidence="2 3">
    <name type="scientific">Lentinula raphanica</name>
    <dbReference type="NCBI Taxonomy" id="153919"/>
    <lineage>
        <taxon>Eukaryota</taxon>
        <taxon>Fungi</taxon>
        <taxon>Dikarya</taxon>
        <taxon>Basidiomycota</taxon>
        <taxon>Agaricomycotina</taxon>
        <taxon>Agaricomycetes</taxon>
        <taxon>Agaricomycetidae</taxon>
        <taxon>Agaricales</taxon>
        <taxon>Marasmiineae</taxon>
        <taxon>Omphalotaceae</taxon>
        <taxon>Lentinula</taxon>
    </lineage>
</organism>
<protein>
    <submittedName>
        <fullName evidence="2">Uncharacterized protein</fullName>
    </submittedName>
</protein>
<accession>A0AA38P2K5</accession>
<keyword evidence="3" id="KW-1185">Reference proteome</keyword>
<feature type="compositionally biased region" description="Basic and acidic residues" evidence="1">
    <location>
        <begin position="21"/>
        <end position="46"/>
    </location>
</feature>
<feature type="region of interest" description="Disordered" evidence="1">
    <location>
        <begin position="643"/>
        <end position="698"/>
    </location>
</feature>